<dbReference type="InterPro" id="IPR037207">
    <property type="entry name" value="Nuop51_4Fe4S-bd_sf"/>
</dbReference>
<dbReference type="InterPro" id="IPR041921">
    <property type="entry name" value="NuoE_N"/>
</dbReference>
<evidence type="ECO:0000256" key="5">
    <source>
        <dbReference type="ARBA" id="ARBA00022723"/>
    </source>
</evidence>
<evidence type="ECO:0000256" key="2">
    <source>
        <dbReference type="ARBA" id="ARBA00001966"/>
    </source>
</evidence>
<dbReference type="GO" id="GO:0046872">
    <property type="term" value="F:metal ion binding"/>
    <property type="evidence" value="ECO:0007669"/>
    <property type="project" value="UniProtKB-KW"/>
</dbReference>
<dbReference type="InterPro" id="IPR011538">
    <property type="entry name" value="Nuo51_FMN-bd"/>
</dbReference>
<evidence type="ECO:0000256" key="1">
    <source>
        <dbReference type="ARBA" id="ARBA00001917"/>
    </source>
</evidence>
<dbReference type="EMBL" id="CP048836">
    <property type="protein sequence ID" value="QID17714.1"/>
    <property type="molecule type" value="Genomic_DNA"/>
</dbReference>
<organism evidence="9 10">
    <name type="scientific">Nitrogeniibacter mangrovi</name>
    <dbReference type="NCBI Taxonomy" id="2016596"/>
    <lineage>
        <taxon>Bacteria</taxon>
        <taxon>Pseudomonadati</taxon>
        <taxon>Pseudomonadota</taxon>
        <taxon>Betaproteobacteria</taxon>
        <taxon>Rhodocyclales</taxon>
        <taxon>Zoogloeaceae</taxon>
        <taxon>Nitrogeniibacter</taxon>
    </lineage>
</organism>
<dbReference type="InterPro" id="IPR001949">
    <property type="entry name" value="NADH-UbQ_OxRdtase_51kDa_CS"/>
</dbReference>
<gene>
    <name evidence="9" type="ORF">G3580_08690</name>
</gene>
<dbReference type="GO" id="GO:0051539">
    <property type="term" value="F:4 iron, 4 sulfur cluster binding"/>
    <property type="evidence" value="ECO:0007669"/>
    <property type="project" value="UniProtKB-KW"/>
</dbReference>
<dbReference type="SMART" id="SM00928">
    <property type="entry name" value="NADH_4Fe-4S"/>
    <property type="match status" value="1"/>
</dbReference>
<accession>A0A6C1B645</accession>
<dbReference type="Gene3D" id="1.20.1440.230">
    <property type="entry name" value="NADH-ubiquinone oxidoreductase 51kDa subunit, iron-sulphur binding domain"/>
    <property type="match status" value="1"/>
</dbReference>
<dbReference type="Proteomes" id="UP000501991">
    <property type="component" value="Chromosome"/>
</dbReference>
<keyword evidence="10" id="KW-1185">Reference proteome</keyword>
<dbReference type="InterPro" id="IPR037225">
    <property type="entry name" value="Nuo51_FMN-bd_sf"/>
</dbReference>
<dbReference type="PROSITE" id="PS00645">
    <property type="entry name" value="COMPLEX1_51K_2"/>
    <property type="match status" value="1"/>
</dbReference>
<reference evidence="9 10" key="1">
    <citation type="submission" date="2020-02" db="EMBL/GenBank/DDBJ databases">
        <title>Nitrogenibacter mangrovi gen. nov., sp. nov. isolated from mangrove sediment, a denitrifying betaproteobacterium.</title>
        <authorList>
            <person name="Liao H."/>
            <person name="Tian Y."/>
        </authorList>
    </citation>
    <scope>NUCLEOTIDE SEQUENCE [LARGE SCALE GENOMIC DNA]</scope>
    <source>
        <strain evidence="9 10">M9-3-2</strain>
    </source>
</reference>
<keyword evidence="7" id="KW-0411">Iron-sulfur</keyword>
<dbReference type="Pfam" id="PF01512">
    <property type="entry name" value="Complex1_51K"/>
    <property type="match status" value="1"/>
</dbReference>
<keyword evidence="4" id="KW-0004">4Fe-4S</keyword>
<evidence type="ECO:0000259" key="8">
    <source>
        <dbReference type="SMART" id="SM00928"/>
    </source>
</evidence>
<dbReference type="Gene3D" id="1.10.10.1590">
    <property type="entry name" value="NADH-quinone oxidoreductase subunit E"/>
    <property type="match status" value="1"/>
</dbReference>
<feature type="domain" description="NADH-ubiquinone oxidoreductase 51kDa subunit iron-sulphur binding" evidence="8">
    <location>
        <begin position="476"/>
        <end position="521"/>
    </location>
</feature>
<dbReference type="InterPro" id="IPR019575">
    <property type="entry name" value="Nuop51_4Fe4S-bd"/>
</dbReference>
<evidence type="ECO:0000256" key="4">
    <source>
        <dbReference type="ARBA" id="ARBA00022485"/>
    </source>
</evidence>
<dbReference type="SUPFAM" id="SSF140490">
    <property type="entry name" value="Nqo1C-terminal domain-like"/>
    <property type="match status" value="1"/>
</dbReference>
<sequence>MVDPARLARVERIIEAHGRRPEALLQMLVDIQAQENWLPPEVLTALSKRLGMARARIDGVAGFYSFLHTEPVGRYRILFSDNIIDRMLGSEALMALMCRKLIIAPGRVSEDGLVSVDTTSCTGMGDQGPAILVNGHAIAHLDHQRVNEICELVRQQRPLDAWPSQYFQVHDNIRRRDALLDADFAPGDAILAAVSMGRTGWLEAVRKANLRGHGGAGFTTAVKWQACRDAAGADKVVVCNADEGEPGTFKDRVLLTRHAHRVIEGMTLAAWATGARCGFLYLRGEYRHLLAPLRSVLADRRQAGWLGDRIAGVEGFDFDIDIHLGAGAYVCGEETALIESLEGKRGTPRIRPPFPVEAGYLGRPTVVNNVETLAKCCLIALRGGEAFARTGTAQSTGTKLLSVSGDCARPGVYEYPFGVTVAQVLDDCGASDVQAVQVGGAAGITIAPYEFGRRIAFEDVPTAGAFMIFDSSRDMFEVARNFVHFFAHESCGFCTPCRVGTTLLCKTLDKLADGYGSSVDLREIDDLDRLLKQASHCGLGSAAPNPVLDGLLKFRPVYEQRLVRKDFTPAFDLDGALARARQMTGRDDAGAHLDNAMEDDA</sequence>
<dbReference type="FunFam" id="3.40.50.11540:FF:000001">
    <property type="entry name" value="NADH dehydrogenase [ubiquinone] flavoprotein 1, mitochondrial"/>
    <property type="match status" value="1"/>
</dbReference>
<dbReference type="Gene3D" id="3.10.20.600">
    <property type="match status" value="1"/>
</dbReference>
<dbReference type="PANTHER" id="PTHR43578">
    <property type="entry name" value="NADH-QUINONE OXIDOREDUCTASE SUBUNIT F"/>
    <property type="match status" value="1"/>
</dbReference>
<keyword evidence="6" id="KW-0408">Iron</keyword>
<dbReference type="Pfam" id="PF01257">
    <property type="entry name" value="2Fe-2S_thioredx"/>
    <property type="match status" value="1"/>
</dbReference>
<evidence type="ECO:0000256" key="6">
    <source>
        <dbReference type="ARBA" id="ARBA00023004"/>
    </source>
</evidence>
<dbReference type="KEGG" id="azq:G3580_08690"/>
<evidence type="ECO:0000256" key="3">
    <source>
        <dbReference type="ARBA" id="ARBA00007523"/>
    </source>
</evidence>
<keyword evidence="5" id="KW-0479">Metal-binding</keyword>
<dbReference type="Gene3D" id="3.40.30.10">
    <property type="entry name" value="Glutaredoxin"/>
    <property type="match status" value="1"/>
</dbReference>
<evidence type="ECO:0000256" key="7">
    <source>
        <dbReference type="ARBA" id="ARBA00023014"/>
    </source>
</evidence>
<dbReference type="SUPFAM" id="SSF142019">
    <property type="entry name" value="Nqo1 FMN-binding domain-like"/>
    <property type="match status" value="1"/>
</dbReference>
<dbReference type="PANTHER" id="PTHR43578:SF3">
    <property type="entry name" value="NADH-QUINONE OXIDOREDUCTASE SUBUNIT F"/>
    <property type="match status" value="1"/>
</dbReference>
<comment type="similarity">
    <text evidence="3">Belongs to the complex I 51 kDa subunit family.</text>
</comment>
<dbReference type="SUPFAM" id="SSF52833">
    <property type="entry name" value="Thioredoxin-like"/>
    <property type="match status" value="1"/>
</dbReference>
<dbReference type="RefSeq" id="WP_173764877.1">
    <property type="nucleotide sequence ID" value="NZ_CP048836.1"/>
</dbReference>
<comment type="cofactor">
    <cofactor evidence="1">
        <name>FMN</name>
        <dbReference type="ChEBI" id="CHEBI:58210"/>
    </cofactor>
</comment>
<dbReference type="AlphaFoldDB" id="A0A6C1B645"/>
<dbReference type="Pfam" id="PF10589">
    <property type="entry name" value="NADH_4Fe-4S"/>
    <property type="match status" value="1"/>
</dbReference>
<comment type="cofactor">
    <cofactor evidence="2">
        <name>[4Fe-4S] cluster</name>
        <dbReference type="ChEBI" id="CHEBI:49883"/>
    </cofactor>
</comment>
<name>A0A6C1B645_9RHOO</name>
<dbReference type="Gene3D" id="3.40.50.11540">
    <property type="entry name" value="NADH-ubiquinone oxidoreductase 51kDa subunit"/>
    <property type="match status" value="1"/>
</dbReference>
<dbReference type="GO" id="GO:0008137">
    <property type="term" value="F:NADH dehydrogenase (ubiquinone) activity"/>
    <property type="evidence" value="ECO:0007669"/>
    <property type="project" value="InterPro"/>
</dbReference>
<dbReference type="SUPFAM" id="SSF142984">
    <property type="entry name" value="Nqo1 middle domain-like"/>
    <property type="match status" value="1"/>
</dbReference>
<evidence type="ECO:0000313" key="10">
    <source>
        <dbReference type="Proteomes" id="UP000501991"/>
    </source>
</evidence>
<dbReference type="GO" id="GO:0010181">
    <property type="term" value="F:FMN binding"/>
    <property type="evidence" value="ECO:0007669"/>
    <property type="project" value="InterPro"/>
</dbReference>
<protein>
    <submittedName>
        <fullName evidence="9">NADP oxidoreductase</fullName>
    </submittedName>
</protein>
<proteinExistence type="inferred from homology"/>
<dbReference type="PROSITE" id="PS00644">
    <property type="entry name" value="COMPLEX1_51K_1"/>
    <property type="match status" value="1"/>
</dbReference>
<evidence type="ECO:0000313" key="9">
    <source>
        <dbReference type="EMBL" id="QID17714.1"/>
    </source>
</evidence>
<dbReference type="InterPro" id="IPR036249">
    <property type="entry name" value="Thioredoxin-like_sf"/>
</dbReference>